<evidence type="ECO:0000313" key="2">
    <source>
        <dbReference type="Proteomes" id="UP001151760"/>
    </source>
</evidence>
<protein>
    <submittedName>
        <fullName evidence="1">Uncharacterized protein</fullName>
    </submittedName>
</protein>
<gene>
    <name evidence="1" type="ORF">Tco_1031600</name>
</gene>
<dbReference type="EMBL" id="BQNB010018247">
    <property type="protein sequence ID" value="GJT72314.1"/>
    <property type="molecule type" value="Genomic_DNA"/>
</dbReference>
<comment type="caution">
    <text evidence="1">The sequence shown here is derived from an EMBL/GenBank/DDBJ whole genome shotgun (WGS) entry which is preliminary data.</text>
</comment>
<sequence length="124" mass="13036">MGFSGSRSRFDSGCSKAHRQGNMSYLTNYEDIDEGYVAFGGNPKGGNLCPLQEHQARGGWWSRDGDEGGGGCDGGRRVVATGAVAARGGGDRVDRVMGRLLGLGRKTRRKSGGCGGGRNVGRKR</sequence>
<name>A0ABQ5GAA5_9ASTR</name>
<keyword evidence="2" id="KW-1185">Reference proteome</keyword>
<accession>A0ABQ5GAA5</accession>
<proteinExistence type="predicted"/>
<reference evidence="1" key="1">
    <citation type="journal article" date="2022" name="Int. J. Mol. Sci.">
        <title>Draft Genome of Tanacetum Coccineum: Genomic Comparison of Closely Related Tanacetum-Family Plants.</title>
        <authorList>
            <person name="Yamashiro T."/>
            <person name="Shiraishi A."/>
            <person name="Nakayama K."/>
            <person name="Satake H."/>
        </authorList>
    </citation>
    <scope>NUCLEOTIDE SEQUENCE</scope>
</reference>
<organism evidence="1 2">
    <name type="scientific">Tanacetum coccineum</name>
    <dbReference type="NCBI Taxonomy" id="301880"/>
    <lineage>
        <taxon>Eukaryota</taxon>
        <taxon>Viridiplantae</taxon>
        <taxon>Streptophyta</taxon>
        <taxon>Embryophyta</taxon>
        <taxon>Tracheophyta</taxon>
        <taxon>Spermatophyta</taxon>
        <taxon>Magnoliopsida</taxon>
        <taxon>eudicotyledons</taxon>
        <taxon>Gunneridae</taxon>
        <taxon>Pentapetalae</taxon>
        <taxon>asterids</taxon>
        <taxon>campanulids</taxon>
        <taxon>Asterales</taxon>
        <taxon>Asteraceae</taxon>
        <taxon>Asteroideae</taxon>
        <taxon>Anthemideae</taxon>
        <taxon>Anthemidinae</taxon>
        <taxon>Tanacetum</taxon>
    </lineage>
</organism>
<evidence type="ECO:0000313" key="1">
    <source>
        <dbReference type="EMBL" id="GJT72314.1"/>
    </source>
</evidence>
<dbReference type="Proteomes" id="UP001151760">
    <property type="component" value="Unassembled WGS sequence"/>
</dbReference>
<reference evidence="1" key="2">
    <citation type="submission" date="2022-01" db="EMBL/GenBank/DDBJ databases">
        <authorList>
            <person name="Yamashiro T."/>
            <person name="Shiraishi A."/>
            <person name="Satake H."/>
            <person name="Nakayama K."/>
        </authorList>
    </citation>
    <scope>NUCLEOTIDE SEQUENCE</scope>
</reference>